<reference evidence="1 2" key="1">
    <citation type="submission" date="2019-05" db="EMBL/GenBank/DDBJ databases">
        <title>Another draft genome of Portunus trituberculatus and its Hox gene families provides insights of decapod evolution.</title>
        <authorList>
            <person name="Jeong J.-H."/>
            <person name="Song I."/>
            <person name="Kim S."/>
            <person name="Choi T."/>
            <person name="Kim D."/>
            <person name="Ryu S."/>
            <person name="Kim W."/>
        </authorList>
    </citation>
    <scope>NUCLEOTIDE SEQUENCE [LARGE SCALE GENOMIC DNA]</scope>
    <source>
        <tissue evidence="1">Muscle</tissue>
    </source>
</reference>
<accession>A0A5B7H9N5</accession>
<sequence>MGLRKTILTQRRCLYIPVPRGSGGLLDTSPLFHSLTADTQRSKKTNTIVVFEVTVTIAFFNYKINRFDPALPSTTQLSTAVTTDRATFAITLRVRPATGFEVTP</sequence>
<organism evidence="1 2">
    <name type="scientific">Portunus trituberculatus</name>
    <name type="common">Swimming crab</name>
    <name type="synonym">Neptunus trituberculatus</name>
    <dbReference type="NCBI Taxonomy" id="210409"/>
    <lineage>
        <taxon>Eukaryota</taxon>
        <taxon>Metazoa</taxon>
        <taxon>Ecdysozoa</taxon>
        <taxon>Arthropoda</taxon>
        <taxon>Crustacea</taxon>
        <taxon>Multicrustacea</taxon>
        <taxon>Malacostraca</taxon>
        <taxon>Eumalacostraca</taxon>
        <taxon>Eucarida</taxon>
        <taxon>Decapoda</taxon>
        <taxon>Pleocyemata</taxon>
        <taxon>Brachyura</taxon>
        <taxon>Eubrachyura</taxon>
        <taxon>Portunoidea</taxon>
        <taxon>Portunidae</taxon>
        <taxon>Portuninae</taxon>
        <taxon>Portunus</taxon>
    </lineage>
</organism>
<dbReference type="EMBL" id="VSRR010029376">
    <property type="protein sequence ID" value="MPC69411.1"/>
    <property type="molecule type" value="Genomic_DNA"/>
</dbReference>
<dbReference type="AlphaFoldDB" id="A0A5B7H9N5"/>
<name>A0A5B7H9N5_PORTR</name>
<dbReference type="Proteomes" id="UP000324222">
    <property type="component" value="Unassembled WGS sequence"/>
</dbReference>
<gene>
    <name evidence="1" type="ORF">E2C01_063635</name>
</gene>
<evidence type="ECO:0000313" key="1">
    <source>
        <dbReference type="EMBL" id="MPC69411.1"/>
    </source>
</evidence>
<protein>
    <submittedName>
        <fullName evidence="1">Uncharacterized protein</fullName>
    </submittedName>
</protein>
<proteinExistence type="predicted"/>
<keyword evidence="2" id="KW-1185">Reference proteome</keyword>
<evidence type="ECO:0000313" key="2">
    <source>
        <dbReference type="Proteomes" id="UP000324222"/>
    </source>
</evidence>
<comment type="caution">
    <text evidence="1">The sequence shown here is derived from an EMBL/GenBank/DDBJ whole genome shotgun (WGS) entry which is preliminary data.</text>
</comment>